<dbReference type="PANTHER" id="PTHR22925">
    <property type="entry name" value="GLYCOSYL HYDROLASE 43 FAMILY MEMBER"/>
    <property type="match status" value="1"/>
</dbReference>
<dbReference type="AlphaFoldDB" id="A0A6L6PH92"/>
<dbReference type="InterPro" id="IPR000421">
    <property type="entry name" value="FA58C"/>
</dbReference>
<dbReference type="InterPro" id="IPR026876">
    <property type="entry name" value="Fn3_assoc_repeat"/>
</dbReference>
<organism evidence="2 3">
    <name type="scientific">Duganella radicis</name>
    <dbReference type="NCBI Taxonomy" id="551988"/>
    <lineage>
        <taxon>Bacteria</taxon>
        <taxon>Pseudomonadati</taxon>
        <taxon>Pseudomonadota</taxon>
        <taxon>Betaproteobacteria</taxon>
        <taxon>Burkholderiales</taxon>
        <taxon>Oxalobacteraceae</taxon>
        <taxon>Telluria group</taxon>
        <taxon>Duganella</taxon>
    </lineage>
</organism>
<proteinExistence type="predicted"/>
<protein>
    <recommendedName>
        <fullName evidence="1">F5/8 type C domain-containing protein</fullName>
    </recommendedName>
</protein>
<dbReference type="Proteomes" id="UP000475582">
    <property type="component" value="Unassembled WGS sequence"/>
</dbReference>
<dbReference type="InterPro" id="IPR008979">
    <property type="entry name" value="Galactose-bd-like_sf"/>
</dbReference>
<dbReference type="SUPFAM" id="SSF75005">
    <property type="entry name" value="Arabinanase/levansucrase/invertase"/>
    <property type="match status" value="2"/>
</dbReference>
<gene>
    <name evidence="2" type="ORF">GM676_12265</name>
</gene>
<accession>A0A6L6PH92</accession>
<dbReference type="EMBL" id="WNKY01000011">
    <property type="protein sequence ID" value="MTV38353.1"/>
    <property type="molecule type" value="Genomic_DNA"/>
</dbReference>
<dbReference type="Pfam" id="PF00754">
    <property type="entry name" value="F5_F8_type_C"/>
    <property type="match status" value="1"/>
</dbReference>
<evidence type="ECO:0000259" key="1">
    <source>
        <dbReference type="PROSITE" id="PS50022"/>
    </source>
</evidence>
<dbReference type="Gene3D" id="2.60.120.260">
    <property type="entry name" value="Galactose-binding domain-like"/>
    <property type="match status" value="1"/>
</dbReference>
<feature type="domain" description="F5/8 type C" evidence="1">
    <location>
        <begin position="603"/>
        <end position="703"/>
    </location>
</feature>
<dbReference type="InterPro" id="IPR023296">
    <property type="entry name" value="Glyco_hydro_beta-prop_sf"/>
</dbReference>
<dbReference type="PANTHER" id="PTHR22925:SF3">
    <property type="entry name" value="GLYCOSYL HYDROLASE FAMILY PROTEIN 43"/>
    <property type="match status" value="1"/>
</dbReference>
<comment type="caution">
    <text evidence="2">The sequence shown here is derived from an EMBL/GenBank/DDBJ whole genome shotgun (WGS) entry which is preliminary data.</text>
</comment>
<dbReference type="PROSITE" id="PS50022">
    <property type="entry name" value="FA58C_3"/>
    <property type="match status" value="1"/>
</dbReference>
<name>A0A6L6PH92_9BURK</name>
<dbReference type="OrthoDB" id="9806701at2"/>
<evidence type="ECO:0000313" key="3">
    <source>
        <dbReference type="Proteomes" id="UP000475582"/>
    </source>
</evidence>
<dbReference type="Gene3D" id="2.115.10.20">
    <property type="entry name" value="Glycosyl hydrolase domain, family 43"/>
    <property type="match status" value="2"/>
</dbReference>
<dbReference type="SUPFAM" id="SSF49785">
    <property type="entry name" value="Galactose-binding domain-like"/>
    <property type="match status" value="1"/>
</dbReference>
<dbReference type="Pfam" id="PF13287">
    <property type="entry name" value="Fn3_assoc"/>
    <property type="match status" value="1"/>
</dbReference>
<sequence>MQYCLGANAQPITTTQSEKEGTSMKNHTCHPLLRRLPVLLATVCVFAGGPAMAATYTAVPNGQPYLDASGTHIQAHGGFVLKHEGVYYWVGEDKSHNAASFKAVAMYKSTDLENWERVGAVLTPDTVDVYGNHILSHCKIERPKLLFNQATNKFVLWGHWENYSSYGPSRVIVATADRPEGPYTITAKGHFRPGEGNSAGVGYLMGIPTPNLAKPPDADGNYPTFIPGYPSYPMTVASGAANAELANFGYSTTLKAVAVKLDGEGYPTPSRSAVAQADYVIGTAAGAALAPPAIYPQAGGATVVVNNNLKDNAYIVAGSPGATLYYTTDGSTPVAGAGTTKVYAEGTAIPLNAAKVIKAVSVKDGVISAVGTVSYRPADAGVAAPMYPPVISLPGGTYAGSIAAVKLYTVSDGTSIYFTADGRDPAPPVKGDNTGYGSRDYTLFQDPQTGKAYLVTAQDNVYLRVWQLTDDYTDVVPSTQYPMFINQSREAPALVRKGDYVYMMTSRQSGWYPNQLLYTRTADIGNKDGWEVQKSIGDNTGWHSQPTQVLDIGTAAAPEYLYLGDRWNPSLLGSSTYVWLPLDIDGAGNMEMRWTPETDIDLAKGKASGVGGQIVSNGKPVAATANVASTAAAPRTPDQANDGVFNLATAYYQPTGTPFYWQVDLGKNVDLGRLDLSLRSVGGSDAAHRYTVAVSQDGTTWTSQVDNSANTRVGFQSHNLNGSYRYVRVNVSQVWDMVHNASASWSAGIFEASVYSRPAAWNSTTADFGFEKPLTGSQLEQPAGSEWTFGAGAGIASNGSGMSAGNPVAPDGTQVAFIQRQGSIARDITGLVPGKTYRVSLKAAQRANTPGGQLGQTFDLLVSDASIGSFAPAQWATSYRPYSATFVATAAFASVKLQGTNLRGGDNTILLDQVHIDQVD</sequence>
<keyword evidence="3" id="KW-1185">Reference proteome</keyword>
<reference evidence="2 3" key="1">
    <citation type="submission" date="2019-11" db="EMBL/GenBank/DDBJ databases">
        <title>Type strains purchased from KCTC, JCM and DSMZ.</title>
        <authorList>
            <person name="Lu H."/>
        </authorList>
    </citation>
    <scope>NUCLEOTIDE SEQUENCE [LARGE SCALE GENOMIC DNA]</scope>
    <source>
        <strain evidence="2 3">KCTC 22382</strain>
    </source>
</reference>
<evidence type="ECO:0000313" key="2">
    <source>
        <dbReference type="EMBL" id="MTV38353.1"/>
    </source>
</evidence>